<dbReference type="Pfam" id="PF13414">
    <property type="entry name" value="TPR_11"/>
    <property type="match status" value="1"/>
</dbReference>
<keyword evidence="2 3" id="KW-0802">TPR repeat</keyword>
<dbReference type="SUPFAM" id="SSF48452">
    <property type="entry name" value="TPR-like"/>
    <property type="match status" value="1"/>
</dbReference>
<keyword evidence="1" id="KW-0677">Repeat</keyword>
<name>A0A5F1YRX9_9LEPT</name>
<comment type="caution">
    <text evidence="4">The sequence shown here is derived from an EMBL/GenBank/DDBJ whole genome shotgun (WGS) entry which is preliminary data.</text>
</comment>
<reference evidence="4" key="1">
    <citation type="journal article" date="2019" name="PLoS Negl. Trop. Dis.">
        <title>Revisiting the worldwide diversity of Leptospira species in the environment.</title>
        <authorList>
            <person name="Vincent A.T."/>
            <person name="Schiettekatte O."/>
            <person name="Bourhy P."/>
            <person name="Veyrier F.J."/>
            <person name="Picardeau M."/>
        </authorList>
    </citation>
    <scope>NUCLEOTIDE SEQUENCE [LARGE SCALE GENOMIC DNA]</scope>
    <source>
        <strain evidence="4">201800299</strain>
    </source>
</reference>
<dbReference type="Gene3D" id="1.25.40.10">
    <property type="entry name" value="Tetratricopeptide repeat domain"/>
    <property type="match status" value="2"/>
</dbReference>
<dbReference type="AlphaFoldDB" id="A0A5F1YRX9"/>
<dbReference type="PANTHER" id="PTHR44858:SF1">
    <property type="entry name" value="UDP-N-ACETYLGLUCOSAMINE--PEPTIDE N-ACETYLGLUCOSAMINYLTRANSFERASE SPINDLY-RELATED"/>
    <property type="match status" value="1"/>
</dbReference>
<protein>
    <submittedName>
        <fullName evidence="4">Tetratricopeptide repeat protein</fullName>
    </submittedName>
</protein>
<dbReference type="PANTHER" id="PTHR44858">
    <property type="entry name" value="TETRATRICOPEPTIDE REPEAT PROTEIN 6"/>
    <property type="match status" value="1"/>
</dbReference>
<dbReference type="InterPro" id="IPR019734">
    <property type="entry name" value="TPR_rpt"/>
</dbReference>
<evidence type="ECO:0000256" key="1">
    <source>
        <dbReference type="ARBA" id="ARBA00022737"/>
    </source>
</evidence>
<dbReference type="InterPro" id="IPR011990">
    <property type="entry name" value="TPR-like_helical_dom_sf"/>
</dbReference>
<evidence type="ECO:0000256" key="2">
    <source>
        <dbReference type="ARBA" id="ARBA00022803"/>
    </source>
</evidence>
<organism evidence="4 5">
    <name type="scientific">Leptospira gomenensis</name>
    <dbReference type="NCBI Taxonomy" id="2484974"/>
    <lineage>
        <taxon>Bacteria</taxon>
        <taxon>Pseudomonadati</taxon>
        <taxon>Spirochaetota</taxon>
        <taxon>Spirochaetia</taxon>
        <taxon>Leptospirales</taxon>
        <taxon>Leptospiraceae</taxon>
        <taxon>Leptospira</taxon>
    </lineage>
</organism>
<dbReference type="OrthoDB" id="9769030at2"/>
<evidence type="ECO:0000313" key="5">
    <source>
        <dbReference type="Proteomes" id="UP000298277"/>
    </source>
</evidence>
<dbReference type="PROSITE" id="PS50005">
    <property type="entry name" value="TPR"/>
    <property type="match status" value="1"/>
</dbReference>
<dbReference type="Pfam" id="PF13432">
    <property type="entry name" value="TPR_16"/>
    <property type="match status" value="1"/>
</dbReference>
<dbReference type="SMART" id="SM00028">
    <property type="entry name" value="TPR"/>
    <property type="match status" value="4"/>
</dbReference>
<dbReference type="InterPro" id="IPR050498">
    <property type="entry name" value="Ycf3"/>
</dbReference>
<accession>A0A5F1YRX9</accession>
<dbReference type="Proteomes" id="UP000298277">
    <property type="component" value="Unassembled WGS sequence"/>
</dbReference>
<evidence type="ECO:0000313" key="4">
    <source>
        <dbReference type="EMBL" id="TGK36359.1"/>
    </source>
</evidence>
<sequence length="278" mass="32075">MKFYESKLSGLCRKFESGLFIRTVLIGLFLHSAYLRAQDPKESSLRLLDSNRFEEVVSANRNLCEKTCGNPETKELVSQMEGTNSAVFCNRLGVAYMGMQDFKRAIAAFKNAIFCDDSSKHHSNLALAYTYDKDHTSAEIHYKKAMDLSSRNPDDSLPKINYSIMLIKKKEYSNSESILRETVTNKDHLFYAELFLGYTLYQQKKFTEALSHYDRGIGLNPNYADLYVYRAYAHFQLNQLTSAEMDLNQAETIRSEGVNPRIHQLRSLIQRRIQGNRR</sequence>
<keyword evidence="5" id="KW-1185">Reference proteome</keyword>
<evidence type="ECO:0000256" key="3">
    <source>
        <dbReference type="PROSITE-ProRule" id="PRU00339"/>
    </source>
</evidence>
<gene>
    <name evidence="4" type="ORF">EHQ17_04210</name>
</gene>
<dbReference type="EMBL" id="RQFA01000022">
    <property type="protein sequence ID" value="TGK36359.1"/>
    <property type="molecule type" value="Genomic_DNA"/>
</dbReference>
<feature type="repeat" description="TPR" evidence="3">
    <location>
        <begin position="190"/>
        <end position="223"/>
    </location>
</feature>
<proteinExistence type="predicted"/>